<dbReference type="Gene3D" id="1.10.10.10">
    <property type="entry name" value="Winged helix-like DNA-binding domain superfamily/Winged helix DNA-binding domain"/>
    <property type="match status" value="1"/>
</dbReference>
<evidence type="ECO:0000259" key="4">
    <source>
        <dbReference type="PROSITE" id="PS50949"/>
    </source>
</evidence>
<protein>
    <submittedName>
        <fullName evidence="5">GntR family transcriptional regulator</fullName>
    </submittedName>
</protein>
<dbReference type="InterPro" id="IPR000524">
    <property type="entry name" value="Tscrpt_reg_HTH_GntR"/>
</dbReference>
<evidence type="ECO:0000256" key="2">
    <source>
        <dbReference type="ARBA" id="ARBA00023125"/>
    </source>
</evidence>
<feature type="domain" description="HTH gntR-type" evidence="4">
    <location>
        <begin position="7"/>
        <end position="74"/>
    </location>
</feature>
<dbReference type="PANTHER" id="PTHR43537:SF5">
    <property type="entry name" value="UXU OPERON TRANSCRIPTIONAL REGULATOR"/>
    <property type="match status" value="1"/>
</dbReference>
<evidence type="ECO:0000313" key="6">
    <source>
        <dbReference type="Proteomes" id="UP000283469"/>
    </source>
</evidence>
<proteinExistence type="predicted"/>
<dbReference type="GO" id="GO:0003700">
    <property type="term" value="F:DNA-binding transcription factor activity"/>
    <property type="evidence" value="ECO:0007669"/>
    <property type="project" value="InterPro"/>
</dbReference>
<dbReference type="SMART" id="SM00345">
    <property type="entry name" value="HTH_GNTR"/>
    <property type="match status" value="1"/>
</dbReference>
<dbReference type="Proteomes" id="UP000283469">
    <property type="component" value="Unassembled WGS sequence"/>
</dbReference>
<evidence type="ECO:0000256" key="3">
    <source>
        <dbReference type="ARBA" id="ARBA00023163"/>
    </source>
</evidence>
<reference evidence="5 6" key="1">
    <citation type="submission" date="2018-08" db="EMBL/GenBank/DDBJ databases">
        <title>Sphingobium sp. EO9.</title>
        <authorList>
            <person name="Park Y."/>
            <person name="Kim K.H."/>
            <person name="Jeon C.O."/>
        </authorList>
    </citation>
    <scope>NUCLEOTIDE SEQUENCE [LARGE SCALE GENOMIC DNA]</scope>
    <source>
        <strain evidence="5 6">EO9</strain>
    </source>
</reference>
<name>A0A418YMN5_9SPHN</name>
<organism evidence="5 6">
    <name type="scientific">Sphingobium terrigena</name>
    <dbReference type="NCBI Taxonomy" id="2304063"/>
    <lineage>
        <taxon>Bacteria</taxon>
        <taxon>Pseudomonadati</taxon>
        <taxon>Pseudomonadota</taxon>
        <taxon>Alphaproteobacteria</taxon>
        <taxon>Sphingomonadales</taxon>
        <taxon>Sphingomonadaceae</taxon>
        <taxon>Sphingobium</taxon>
    </lineage>
</organism>
<dbReference type="EMBL" id="QVRA01000028">
    <property type="protein sequence ID" value="RJG52378.1"/>
    <property type="molecule type" value="Genomic_DNA"/>
</dbReference>
<dbReference type="Pfam" id="PF00392">
    <property type="entry name" value="GntR"/>
    <property type="match status" value="1"/>
</dbReference>
<dbReference type="GO" id="GO:0003677">
    <property type="term" value="F:DNA binding"/>
    <property type="evidence" value="ECO:0007669"/>
    <property type="project" value="UniProtKB-KW"/>
</dbReference>
<accession>A0A418YMN5</accession>
<dbReference type="PROSITE" id="PS50949">
    <property type="entry name" value="HTH_GNTR"/>
    <property type="match status" value="1"/>
</dbReference>
<evidence type="ECO:0000256" key="1">
    <source>
        <dbReference type="ARBA" id="ARBA00023015"/>
    </source>
</evidence>
<dbReference type="PANTHER" id="PTHR43537">
    <property type="entry name" value="TRANSCRIPTIONAL REGULATOR, GNTR FAMILY"/>
    <property type="match status" value="1"/>
</dbReference>
<dbReference type="InterPro" id="IPR036388">
    <property type="entry name" value="WH-like_DNA-bd_sf"/>
</dbReference>
<dbReference type="AlphaFoldDB" id="A0A418YMN5"/>
<gene>
    <name evidence="5" type="ORF">D0Z70_20595</name>
</gene>
<evidence type="ECO:0000313" key="5">
    <source>
        <dbReference type="EMBL" id="RJG52378.1"/>
    </source>
</evidence>
<dbReference type="OrthoDB" id="8479543at2"/>
<sequence>MMSAADPITQERVYRALKADYLAGLFHAGEKLEIQDIADRHGASKTPVREAACRLMGEGLVEPDSAGGFRVTLATPPALIHLYAWNTHLLLGLAQRLKKSVLSQTLDRFSNAEFGSTPVEIATLTGAIFLAFAEATGNSEAMATITQINERLFYPRVAGVAKVKEAARELRTMTNSAVTDVHKSVHRRIESYHERRIVHQQSIIQKHAPISLDS</sequence>
<keyword evidence="2" id="KW-0238">DNA-binding</keyword>
<keyword evidence="1" id="KW-0805">Transcription regulation</keyword>
<dbReference type="SUPFAM" id="SSF46785">
    <property type="entry name" value="Winged helix' DNA-binding domain"/>
    <property type="match status" value="1"/>
</dbReference>
<dbReference type="RefSeq" id="WP_119749744.1">
    <property type="nucleotide sequence ID" value="NZ_QVRA01000028.1"/>
</dbReference>
<dbReference type="InterPro" id="IPR036390">
    <property type="entry name" value="WH_DNA-bd_sf"/>
</dbReference>
<comment type="caution">
    <text evidence="5">The sequence shown here is derived from an EMBL/GenBank/DDBJ whole genome shotgun (WGS) entry which is preliminary data.</text>
</comment>
<keyword evidence="3" id="KW-0804">Transcription</keyword>
<keyword evidence="6" id="KW-1185">Reference proteome</keyword>